<dbReference type="EMBL" id="JH711589">
    <property type="protein sequence ID" value="EIW75216.1"/>
    <property type="molecule type" value="Genomic_DNA"/>
</dbReference>
<organism evidence="2 3">
    <name type="scientific">Coniophora puteana (strain RWD-64-598)</name>
    <name type="common">Brown rot fungus</name>
    <dbReference type="NCBI Taxonomy" id="741705"/>
    <lineage>
        <taxon>Eukaryota</taxon>
        <taxon>Fungi</taxon>
        <taxon>Dikarya</taxon>
        <taxon>Basidiomycota</taxon>
        <taxon>Agaricomycotina</taxon>
        <taxon>Agaricomycetes</taxon>
        <taxon>Agaricomycetidae</taxon>
        <taxon>Boletales</taxon>
        <taxon>Coniophorineae</taxon>
        <taxon>Coniophoraceae</taxon>
        <taxon>Coniophora</taxon>
    </lineage>
</organism>
<dbReference type="PROSITE" id="PS50053">
    <property type="entry name" value="UBIQUITIN_2"/>
    <property type="match status" value="1"/>
</dbReference>
<dbReference type="GeneID" id="19208485"/>
<reference evidence="3" key="1">
    <citation type="journal article" date="2012" name="Science">
        <title>The Paleozoic origin of enzymatic lignin decomposition reconstructed from 31 fungal genomes.</title>
        <authorList>
            <person name="Floudas D."/>
            <person name="Binder M."/>
            <person name="Riley R."/>
            <person name="Barry K."/>
            <person name="Blanchette R.A."/>
            <person name="Henrissat B."/>
            <person name="Martinez A.T."/>
            <person name="Otillar R."/>
            <person name="Spatafora J.W."/>
            <person name="Yadav J.S."/>
            <person name="Aerts A."/>
            <person name="Benoit I."/>
            <person name="Boyd A."/>
            <person name="Carlson A."/>
            <person name="Copeland A."/>
            <person name="Coutinho P.M."/>
            <person name="de Vries R.P."/>
            <person name="Ferreira P."/>
            <person name="Findley K."/>
            <person name="Foster B."/>
            <person name="Gaskell J."/>
            <person name="Glotzer D."/>
            <person name="Gorecki P."/>
            <person name="Heitman J."/>
            <person name="Hesse C."/>
            <person name="Hori C."/>
            <person name="Igarashi K."/>
            <person name="Jurgens J.A."/>
            <person name="Kallen N."/>
            <person name="Kersten P."/>
            <person name="Kohler A."/>
            <person name="Kuees U."/>
            <person name="Kumar T.K.A."/>
            <person name="Kuo A."/>
            <person name="LaButti K."/>
            <person name="Larrondo L.F."/>
            <person name="Lindquist E."/>
            <person name="Ling A."/>
            <person name="Lombard V."/>
            <person name="Lucas S."/>
            <person name="Lundell T."/>
            <person name="Martin R."/>
            <person name="McLaughlin D.J."/>
            <person name="Morgenstern I."/>
            <person name="Morin E."/>
            <person name="Murat C."/>
            <person name="Nagy L.G."/>
            <person name="Nolan M."/>
            <person name="Ohm R.A."/>
            <person name="Patyshakuliyeva A."/>
            <person name="Rokas A."/>
            <person name="Ruiz-Duenas F.J."/>
            <person name="Sabat G."/>
            <person name="Salamov A."/>
            <person name="Samejima M."/>
            <person name="Schmutz J."/>
            <person name="Slot J.C."/>
            <person name="St John F."/>
            <person name="Stenlid J."/>
            <person name="Sun H."/>
            <person name="Sun S."/>
            <person name="Syed K."/>
            <person name="Tsang A."/>
            <person name="Wiebenga A."/>
            <person name="Young D."/>
            <person name="Pisabarro A."/>
            <person name="Eastwood D.C."/>
            <person name="Martin F."/>
            <person name="Cullen D."/>
            <person name="Grigoriev I.V."/>
            <person name="Hibbett D.S."/>
        </authorList>
    </citation>
    <scope>NUCLEOTIDE SEQUENCE [LARGE SCALE GENOMIC DNA]</scope>
    <source>
        <strain evidence="3">RWD-64-598 SS2</strain>
    </source>
</reference>
<evidence type="ECO:0000313" key="2">
    <source>
        <dbReference type="EMBL" id="EIW75216.1"/>
    </source>
</evidence>
<dbReference type="KEGG" id="cput:CONPUDRAFT_66174"/>
<dbReference type="AlphaFoldDB" id="A0A5M3M8F6"/>
<dbReference type="OrthoDB" id="428577at2759"/>
<proteinExistence type="predicted"/>
<protein>
    <recommendedName>
        <fullName evidence="1">Ubiquitin-like domain-containing protein</fullName>
    </recommendedName>
</protein>
<feature type="non-terminal residue" evidence="2">
    <location>
        <position position="1"/>
    </location>
</feature>
<accession>A0A5M3M8F6</accession>
<evidence type="ECO:0000313" key="3">
    <source>
        <dbReference type="Proteomes" id="UP000053558"/>
    </source>
</evidence>
<name>A0A5M3M8F6_CONPW</name>
<dbReference type="InterPro" id="IPR029071">
    <property type="entry name" value="Ubiquitin-like_domsf"/>
</dbReference>
<dbReference type="InterPro" id="IPR000626">
    <property type="entry name" value="Ubiquitin-like_dom"/>
</dbReference>
<dbReference type="RefSeq" id="XP_007774472.1">
    <property type="nucleotide sequence ID" value="XM_007776282.1"/>
</dbReference>
<feature type="domain" description="Ubiquitin-like" evidence="1">
    <location>
        <begin position="1"/>
        <end position="31"/>
    </location>
</feature>
<dbReference type="Proteomes" id="UP000053558">
    <property type="component" value="Unassembled WGS sequence"/>
</dbReference>
<keyword evidence="3" id="KW-1185">Reference proteome</keyword>
<dbReference type="Gene3D" id="3.10.20.90">
    <property type="entry name" value="Phosphatidylinositol 3-kinase Catalytic Subunit, Chain A, domain 1"/>
    <property type="match status" value="1"/>
</dbReference>
<gene>
    <name evidence="2" type="ORF">CONPUDRAFT_66174</name>
</gene>
<sequence>AGKRLECGRTLSDYNVQMDSTLRPVLRPRGGMQDSIRHSLARSLRRRPLIA</sequence>
<dbReference type="SUPFAM" id="SSF54236">
    <property type="entry name" value="Ubiquitin-like"/>
    <property type="match status" value="1"/>
</dbReference>
<evidence type="ECO:0000259" key="1">
    <source>
        <dbReference type="PROSITE" id="PS50053"/>
    </source>
</evidence>
<comment type="caution">
    <text evidence="2">The sequence shown here is derived from an EMBL/GenBank/DDBJ whole genome shotgun (WGS) entry which is preliminary data.</text>
</comment>